<evidence type="ECO:0000256" key="1">
    <source>
        <dbReference type="SAM" id="MobiDB-lite"/>
    </source>
</evidence>
<dbReference type="InterPro" id="IPR052894">
    <property type="entry name" value="AsmA-related"/>
</dbReference>
<reference evidence="3 4" key="1">
    <citation type="submission" date="2023-11" db="EMBL/GenBank/DDBJ databases">
        <authorList>
            <person name="Bao R."/>
        </authorList>
    </citation>
    <scope>NUCLEOTIDE SEQUENCE [LARGE SCALE GENOMIC DNA]</scope>
    <source>
        <strain evidence="3 4">PJ23</strain>
    </source>
</reference>
<keyword evidence="4" id="KW-1185">Reference proteome</keyword>
<protein>
    <submittedName>
        <fullName evidence="3">AsmA family protein</fullName>
    </submittedName>
</protein>
<feature type="compositionally biased region" description="Pro residues" evidence="1">
    <location>
        <begin position="1132"/>
        <end position="1152"/>
    </location>
</feature>
<dbReference type="PANTHER" id="PTHR30441">
    <property type="entry name" value="DUF748 DOMAIN-CONTAINING PROTEIN"/>
    <property type="match status" value="1"/>
</dbReference>
<evidence type="ECO:0000259" key="2">
    <source>
        <dbReference type="Pfam" id="PF05170"/>
    </source>
</evidence>
<feature type="compositionally biased region" description="Basic and acidic residues" evidence="1">
    <location>
        <begin position="1102"/>
        <end position="1120"/>
    </location>
</feature>
<name>A0ABU4RPK5_9HYPH</name>
<comment type="caution">
    <text evidence="3">The sequence shown here is derived from an EMBL/GenBank/DDBJ whole genome shotgun (WGS) entry which is preliminary data.</text>
</comment>
<sequence length="1174" mass="122274">MTGLGIALVVALIAALVGPFFVDWTHYRSSFEEQASRLAGVPVKVRGEVDARLLPSPRISFGDVRVGEDARPLLDARSFTLDLALAPLMSGQYRVTRLSVAGVDARLDLDAEGRPILPARAAMAAREDLDRVSLESFEVRDARLLLTDMAAKREINLRDLLVTGQADSLRGPLKMEATGLKDETPFTLRLSTGGFDQGAGRITLALRSPAVPDLDVDGSLKIADGLPVLSGRFTAAPAGGEAATVWRVSGQVEADARRVGARGLDLLYGPEGRGLRLVGSGEWRFGAQPGARLDLTAKQFDLDRALMRPEDAPALPPHEALAAYFDTLPEPPELSFPVEASVAIDSVILGGDVVSGAQLELASASEGWAVRSLDMKLPGGALAASRGVLAVNAWSAPSYTGSLSVDAPNMPSLVRWLRGAETGGARPDLGVRKVAIAGQLQARPGAFSVDKMRLALDGMAADGAFSWSQDDDGEASLKAQLKSDQLDLDALEVKRFARWVEESAGGMLRLDLTAKVGQLTFAGVETRDLDADLRLDGNGADIRRFVAGNLGGARLEAAGRVGFGATAGGNLKAQLDARSLDGVTRMMRALAVPAALTDRLATRMDVLVPAKLALDVTSRDGGVFEGTASGTLAGSDFDLRLRSGLSLASLQDMQLTASSRDATRLLQQIGLPVAGVEPEGRGALRTSLVRGTSGLSAEGDLEAIGGRAQFRGVLGDDFVLNGRAEAQMEDAGRLGVLLGRLQPLELPAIPVTLTGTLRRDASVLTASGMTGFVAGRPVSGTVAYGPSQGLTGDVKIASISLPELLGVALGPVAVAAADVSWPTGTIETGLLSGLKAKLRISSDALGLPAGYVAGRAALTLAVTPNEFVLQDVSGVLAGGSIAGELTVRKAGQDASISVRGTLKDAALAGLVWTSRGSPVASGVLDVTADAVGSGRTLAAMASGLTGSGTFELRNARLKGVDAGAFQRVTQQVQAQTTPPDAQDVAQRFAHELGLGDLQAADLTSAFTMASGVLRVSNAAIASPSATGTASAELDLVRGGLAAELTLRPAGAEAIPGASAPQAVLLFSGPIAAPQRVIDTTTLTSFLTVQALDREMRRVEKMERDKRERARREAEEARIRAITESTGQVPLGELPPPVDLRPPPAPAPPPQAAPAPVRRQVLPFDLFRRSEERVR</sequence>
<organism evidence="3 4">
    <name type="scientific">Terrihabitans rhizophilus</name>
    <dbReference type="NCBI Taxonomy" id="3092662"/>
    <lineage>
        <taxon>Bacteria</taxon>
        <taxon>Pseudomonadati</taxon>
        <taxon>Pseudomonadota</taxon>
        <taxon>Alphaproteobacteria</taxon>
        <taxon>Hyphomicrobiales</taxon>
        <taxon>Terrihabitans</taxon>
    </lineage>
</organism>
<dbReference type="RefSeq" id="WP_319843684.1">
    <property type="nucleotide sequence ID" value="NZ_JAXAFJ010000002.1"/>
</dbReference>
<evidence type="ECO:0000313" key="3">
    <source>
        <dbReference type="EMBL" id="MDX6805575.1"/>
    </source>
</evidence>
<proteinExistence type="predicted"/>
<accession>A0ABU4RPK5</accession>
<dbReference type="Pfam" id="PF05170">
    <property type="entry name" value="AsmA"/>
    <property type="match status" value="1"/>
</dbReference>
<dbReference type="Proteomes" id="UP001274321">
    <property type="component" value="Unassembled WGS sequence"/>
</dbReference>
<dbReference type="PANTHER" id="PTHR30441:SF4">
    <property type="entry name" value="PROTEIN ASMA"/>
    <property type="match status" value="1"/>
</dbReference>
<gene>
    <name evidence="3" type="ORF">SCD90_05830</name>
</gene>
<dbReference type="EMBL" id="JAXAFJ010000002">
    <property type="protein sequence ID" value="MDX6805575.1"/>
    <property type="molecule type" value="Genomic_DNA"/>
</dbReference>
<dbReference type="InterPro" id="IPR007844">
    <property type="entry name" value="AsmA"/>
</dbReference>
<feature type="domain" description="AsmA" evidence="2">
    <location>
        <begin position="6"/>
        <end position="120"/>
    </location>
</feature>
<feature type="region of interest" description="Disordered" evidence="1">
    <location>
        <begin position="1102"/>
        <end position="1160"/>
    </location>
</feature>
<evidence type="ECO:0000313" key="4">
    <source>
        <dbReference type="Proteomes" id="UP001274321"/>
    </source>
</evidence>